<evidence type="ECO:0000256" key="1">
    <source>
        <dbReference type="ARBA" id="ARBA00000085"/>
    </source>
</evidence>
<evidence type="ECO:0000259" key="11">
    <source>
        <dbReference type="PROSITE" id="PS50112"/>
    </source>
</evidence>
<evidence type="ECO:0000313" key="14">
    <source>
        <dbReference type="Proteomes" id="UP000580856"/>
    </source>
</evidence>
<feature type="domain" description="PAS" evidence="11">
    <location>
        <begin position="145"/>
        <end position="190"/>
    </location>
</feature>
<feature type="domain" description="PAC" evidence="12">
    <location>
        <begin position="222"/>
        <end position="276"/>
    </location>
</feature>
<evidence type="ECO:0000256" key="5">
    <source>
        <dbReference type="ARBA" id="ARBA00022741"/>
    </source>
</evidence>
<evidence type="ECO:0000256" key="8">
    <source>
        <dbReference type="ARBA" id="ARBA00023012"/>
    </source>
</evidence>
<evidence type="ECO:0000256" key="3">
    <source>
        <dbReference type="ARBA" id="ARBA00022553"/>
    </source>
</evidence>
<dbReference type="InterPro" id="IPR003661">
    <property type="entry name" value="HisK_dim/P_dom"/>
</dbReference>
<dbReference type="AlphaFoldDB" id="A0A846QRN6"/>
<feature type="compositionally biased region" description="Basic and acidic residues" evidence="9">
    <location>
        <begin position="522"/>
        <end position="533"/>
    </location>
</feature>
<dbReference type="PANTHER" id="PTHR43065:SF10">
    <property type="entry name" value="PEROXIDE STRESS-ACTIVATED HISTIDINE KINASE MAK3"/>
    <property type="match status" value="1"/>
</dbReference>
<reference evidence="13 14" key="1">
    <citation type="submission" date="2020-03" db="EMBL/GenBank/DDBJ databases">
        <title>Genomic Encyclopedia of Type Strains, Phase IV (KMG-IV): sequencing the most valuable type-strain genomes for metagenomic binning, comparative biology and taxonomic classification.</title>
        <authorList>
            <person name="Goeker M."/>
        </authorList>
    </citation>
    <scope>NUCLEOTIDE SEQUENCE [LARGE SCALE GENOMIC DNA]</scope>
    <source>
        <strain evidence="13 14">DSM 24233</strain>
    </source>
</reference>
<dbReference type="EMBL" id="JAATJA010000002">
    <property type="protein sequence ID" value="NJB68055.1"/>
    <property type="molecule type" value="Genomic_DNA"/>
</dbReference>
<dbReference type="RefSeq" id="WP_167941151.1">
    <property type="nucleotide sequence ID" value="NZ_JAATJA010000002.1"/>
</dbReference>
<dbReference type="CDD" id="cd00082">
    <property type="entry name" value="HisKA"/>
    <property type="match status" value="1"/>
</dbReference>
<keyword evidence="4" id="KW-0808">Transferase</keyword>
<evidence type="ECO:0000259" key="10">
    <source>
        <dbReference type="PROSITE" id="PS50109"/>
    </source>
</evidence>
<dbReference type="GO" id="GO:0000155">
    <property type="term" value="F:phosphorelay sensor kinase activity"/>
    <property type="evidence" value="ECO:0007669"/>
    <property type="project" value="InterPro"/>
</dbReference>
<dbReference type="InterPro" id="IPR036291">
    <property type="entry name" value="NAD(P)-bd_dom_sf"/>
</dbReference>
<feature type="domain" description="Histidine kinase" evidence="10">
    <location>
        <begin position="289"/>
        <end position="496"/>
    </location>
</feature>
<dbReference type="GO" id="GO:0005524">
    <property type="term" value="F:ATP binding"/>
    <property type="evidence" value="ECO:0007669"/>
    <property type="project" value="UniProtKB-KW"/>
</dbReference>
<dbReference type="Gene3D" id="1.10.287.130">
    <property type="match status" value="1"/>
</dbReference>
<feature type="region of interest" description="Disordered" evidence="9">
    <location>
        <begin position="509"/>
        <end position="533"/>
    </location>
</feature>
<dbReference type="Gene3D" id="3.30.450.20">
    <property type="entry name" value="PAS domain"/>
    <property type="match status" value="1"/>
</dbReference>
<dbReference type="PROSITE" id="PS50112">
    <property type="entry name" value="PAS"/>
    <property type="match status" value="1"/>
</dbReference>
<dbReference type="InterPro" id="IPR035965">
    <property type="entry name" value="PAS-like_dom_sf"/>
</dbReference>
<dbReference type="Pfam" id="PF02518">
    <property type="entry name" value="HATPase_c"/>
    <property type="match status" value="1"/>
</dbReference>
<dbReference type="Gene3D" id="3.30.565.10">
    <property type="entry name" value="Histidine kinase-like ATPase, C-terminal domain"/>
    <property type="match status" value="1"/>
</dbReference>
<keyword evidence="7" id="KW-0067">ATP-binding</keyword>
<dbReference type="InterPro" id="IPR036097">
    <property type="entry name" value="HisK_dim/P_sf"/>
</dbReference>
<dbReference type="Pfam" id="PF00512">
    <property type="entry name" value="HisKA"/>
    <property type="match status" value="1"/>
</dbReference>
<dbReference type="SUPFAM" id="SSF55785">
    <property type="entry name" value="PYP-like sensor domain (PAS domain)"/>
    <property type="match status" value="1"/>
</dbReference>
<dbReference type="SMART" id="SM00388">
    <property type="entry name" value="HisKA"/>
    <property type="match status" value="1"/>
</dbReference>
<dbReference type="InterPro" id="IPR003594">
    <property type="entry name" value="HATPase_dom"/>
</dbReference>
<keyword evidence="8" id="KW-0902">Two-component regulatory system</keyword>
<evidence type="ECO:0000256" key="9">
    <source>
        <dbReference type="SAM" id="MobiDB-lite"/>
    </source>
</evidence>
<evidence type="ECO:0000259" key="12">
    <source>
        <dbReference type="PROSITE" id="PS50113"/>
    </source>
</evidence>
<dbReference type="SMART" id="SM00387">
    <property type="entry name" value="HATPase_c"/>
    <property type="match status" value="1"/>
</dbReference>
<dbReference type="InterPro" id="IPR036890">
    <property type="entry name" value="HATPase_C_sf"/>
</dbReference>
<dbReference type="PROSITE" id="PS50109">
    <property type="entry name" value="HIS_KIN"/>
    <property type="match status" value="1"/>
</dbReference>
<accession>A0A846QRN6</accession>
<dbReference type="SUPFAM" id="SSF51735">
    <property type="entry name" value="NAD(P)-binding Rossmann-fold domains"/>
    <property type="match status" value="1"/>
</dbReference>
<evidence type="ECO:0000256" key="4">
    <source>
        <dbReference type="ARBA" id="ARBA00022679"/>
    </source>
</evidence>
<gene>
    <name evidence="13" type="ORF">GGQ74_001728</name>
</gene>
<dbReference type="SUPFAM" id="SSF47384">
    <property type="entry name" value="Homodimeric domain of signal transducing histidine kinase"/>
    <property type="match status" value="1"/>
</dbReference>
<organism evidence="13 14">
    <name type="scientific">Desulfobaculum xiamenense</name>
    <dbReference type="NCBI Taxonomy" id="995050"/>
    <lineage>
        <taxon>Bacteria</taxon>
        <taxon>Pseudomonadati</taxon>
        <taxon>Thermodesulfobacteriota</taxon>
        <taxon>Desulfovibrionia</taxon>
        <taxon>Desulfovibrionales</taxon>
        <taxon>Desulfovibrionaceae</taxon>
        <taxon>Desulfobaculum</taxon>
    </lineage>
</organism>
<dbReference type="SUPFAM" id="SSF55874">
    <property type="entry name" value="ATPase domain of HSP90 chaperone/DNA topoisomerase II/histidine kinase"/>
    <property type="match status" value="1"/>
</dbReference>
<dbReference type="InterPro" id="IPR000014">
    <property type="entry name" value="PAS"/>
</dbReference>
<keyword evidence="3" id="KW-0597">Phosphoprotein</keyword>
<dbReference type="Pfam" id="PF13426">
    <property type="entry name" value="PAS_9"/>
    <property type="match status" value="1"/>
</dbReference>
<dbReference type="InterPro" id="IPR005467">
    <property type="entry name" value="His_kinase_dom"/>
</dbReference>
<keyword evidence="14" id="KW-1185">Reference proteome</keyword>
<dbReference type="InterPro" id="IPR000700">
    <property type="entry name" value="PAS-assoc_C"/>
</dbReference>
<keyword evidence="5" id="KW-0547">Nucleotide-binding</keyword>
<comment type="catalytic activity">
    <reaction evidence="1">
        <text>ATP + protein L-histidine = ADP + protein N-phospho-L-histidine.</text>
        <dbReference type="EC" id="2.7.13.3"/>
    </reaction>
</comment>
<evidence type="ECO:0000256" key="7">
    <source>
        <dbReference type="ARBA" id="ARBA00022840"/>
    </source>
</evidence>
<proteinExistence type="predicted"/>
<dbReference type="InterPro" id="IPR004358">
    <property type="entry name" value="Sig_transdc_His_kin-like_C"/>
</dbReference>
<sequence length="533" mass="58940">MHDTNNDTPIACLWEADGKTYTVGIVGTGPGFLSIVEVLSCEDYEEFLPPMRLVAVAEPKFNLNWVRTLRSRGVAVHESWAAMLDTHPDIDIVIDLTGSSATVRELRDALPPHVSLMDRGAAVFLCGLHSLFQAGAHTRSRLQSSEALLYAVAGQIREDIMLLDLRGRVEDMNIHVQTRTGAARHELIGKPCWNVQTLTQGTPFCRGPNRKCPFHTTLTTRAKAEALLTRVDPEGNLMYFRVYSYPIFGESGDMEHVMIMRRDITSRTRRERQLSQSEKLAVIGEMSMYLAHEIKNPLFAIGGFVHALMRSEAIVGKDREKLEIIQEECLRLDRILGSILSFARPSKDPSESVDLAAVVSQVAELMRIGYGKQNYEFDTRSDYPLPKVQGGADRIKQCLINILKNSMEAMPGGGKIVISTGTSGDMVALIVEDTGRGMSQSEMERAFSPFYTTKDQGSGLGLAMIKKIIEEFGGRVELHSREGHGTTVTLLFMPYLAERWAPGEALPANADAETMTPGPDIAPHRDHGADAKQ</sequence>
<dbReference type="Proteomes" id="UP000580856">
    <property type="component" value="Unassembled WGS sequence"/>
</dbReference>
<evidence type="ECO:0000313" key="13">
    <source>
        <dbReference type="EMBL" id="NJB68055.1"/>
    </source>
</evidence>
<protein>
    <recommendedName>
        <fullName evidence="2">histidine kinase</fullName>
        <ecNumber evidence="2">2.7.13.3</ecNumber>
    </recommendedName>
</protein>
<dbReference type="PANTHER" id="PTHR43065">
    <property type="entry name" value="SENSOR HISTIDINE KINASE"/>
    <property type="match status" value="1"/>
</dbReference>
<dbReference type="PROSITE" id="PS50113">
    <property type="entry name" value="PAC"/>
    <property type="match status" value="1"/>
</dbReference>
<dbReference type="PRINTS" id="PR00344">
    <property type="entry name" value="BCTRLSENSOR"/>
</dbReference>
<comment type="caution">
    <text evidence="13">The sequence shown here is derived from an EMBL/GenBank/DDBJ whole genome shotgun (WGS) entry which is preliminary data.</text>
</comment>
<keyword evidence="6" id="KW-0418">Kinase</keyword>
<name>A0A846QRN6_9BACT</name>
<evidence type="ECO:0000256" key="6">
    <source>
        <dbReference type="ARBA" id="ARBA00022777"/>
    </source>
</evidence>
<dbReference type="EC" id="2.7.13.3" evidence="2"/>
<evidence type="ECO:0000256" key="2">
    <source>
        <dbReference type="ARBA" id="ARBA00012438"/>
    </source>
</evidence>
<dbReference type="NCBIfam" id="TIGR00229">
    <property type="entry name" value="sensory_box"/>
    <property type="match status" value="1"/>
</dbReference>